<dbReference type="PANTHER" id="PTHR42949:SF3">
    <property type="entry name" value="ANAEROBIC GLYCEROL-3-PHOSPHATE DEHYDROGENASE SUBUNIT B"/>
    <property type="match status" value="1"/>
</dbReference>
<feature type="domain" description="FAD/NAD(P)-binding" evidence="2">
    <location>
        <begin position="42"/>
        <end position="158"/>
    </location>
</feature>
<dbReference type="Proteomes" id="UP001622594">
    <property type="component" value="Chromosome"/>
</dbReference>
<proteinExistence type="predicted"/>
<dbReference type="EMBL" id="CP108188">
    <property type="protein sequence ID" value="WTR69344.1"/>
    <property type="molecule type" value="Genomic_DNA"/>
</dbReference>
<evidence type="ECO:0000256" key="1">
    <source>
        <dbReference type="ARBA" id="ARBA00023002"/>
    </source>
</evidence>
<dbReference type="InterPro" id="IPR023753">
    <property type="entry name" value="FAD/NAD-binding_dom"/>
</dbReference>
<dbReference type="InterPro" id="IPR036188">
    <property type="entry name" value="FAD/NAD-bd_sf"/>
</dbReference>
<evidence type="ECO:0000313" key="3">
    <source>
        <dbReference type="EMBL" id="WTR69344.1"/>
    </source>
</evidence>
<keyword evidence="1" id="KW-0560">Oxidoreductase</keyword>
<keyword evidence="4" id="KW-1185">Reference proteome</keyword>
<dbReference type="Pfam" id="PF07992">
    <property type="entry name" value="Pyr_redox_2"/>
    <property type="match status" value="1"/>
</dbReference>
<gene>
    <name evidence="3" type="ORF">OG814_08800</name>
</gene>
<reference evidence="3 4" key="1">
    <citation type="submission" date="2022-10" db="EMBL/GenBank/DDBJ databases">
        <title>The complete genomes of actinobacterial strains from the NBC collection.</title>
        <authorList>
            <person name="Joergensen T.S."/>
            <person name="Alvarez Arevalo M."/>
            <person name="Sterndorff E.B."/>
            <person name="Faurdal D."/>
            <person name="Vuksanovic O."/>
            <person name="Mourched A.-S."/>
            <person name="Charusanti P."/>
            <person name="Shaw S."/>
            <person name="Blin K."/>
            <person name="Weber T."/>
        </authorList>
    </citation>
    <scope>NUCLEOTIDE SEQUENCE [LARGE SCALE GENOMIC DNA]</scope>
    <source>
        <strain evidence="3 4">NBC_00123</strain>
    </source>
</reference>
<dbReference type="PRINTS" id="PR00469">
    <property type="entry name" value="PNDRDTASEII"/>
</dbReference>
<organism evidence="3 4">
    <name type="scientific">Streptomyces zaomyceticus</name>
    <dbReference type="NCBI Taxonomy" id="68286"/>
    <lineage>
        <taxon>Bacteria</taxon>
        <taxon>Bacillati</taxon>
        <taxon>Actinomycetota</taxon>
        <taxon>Actinomycetes</taxon>
        <taxon>Kitasatosporales</taxon>
        <taxon>Streptomycetaceae</taxon>
        <taxon>Streptomyces</taxon>
    </lineage>
</organism>
<accession>A0ABZ1L4D8</accession>
<name>A0ABZ1L4D8_9ACTN</name>
<evidence type="ECO:0000313" key="4">
    <source>
        <dbReference type="Proteomes" id="UP001622594"/>
    </source>
</evidence>
<dbReference type="InterPro" id="IPR051691">
    <property type="entry name" value="Metab_Enz_Cyan_OpOx_G3PDH"/>
</dbReference>
<dbReference type="PANTHER" id="PTHR42949">
    <property type="entry name" value="ANAEROBIC GLYCEROL-3-PHOSPHATE DEHYDROGENASE SUBUNIT B"/>
    <property type="match status" value="1"/>
</dbReference>
<dbReference type="PRINTS" id="PR00368">
    <property type="entry name" value="FADPNR"/>
</dbReference>
<dbReference type="Gene3D" id="3.50.50.60">
    <property type="entry name" value="FAD/NAD(P)-binding domain"/>
    <property type="match status" value="2"/>
</dbReference>
<dbReference type="RefSeq" id="WP_327164937.1">
    <property type="nucleotide sequence ID" value="NZ_CP108188.1"/>
</dbReference>
<dbReference type="SUPFAM" id="SSF51905">
    <property type="entry name" value="FAD/NAD(P)-binding domain"/>
    <property type="match status" value="1"/>
</dbReference>
<sequence>MADTPPRTAQPTARPDRAVALTRTPADTFAGASAGAPAHDADLIVIGGGPAGCAAARTAAGLGMRTILIEPDALCRNLYRIPALNNVLGGWTDGPALADAVTAELRSTDLCRLELGSEVDGVHADDERVTVILDTGTRLTAPHVVVATGVGPLQPHAVGWITAPDTRPLPPLWRATARDAAARTLLVLGGDRPIGTFLRAQPDTDTRLLVAYPESDAYKIEEIRDDPRVTLLPTAHLALSVSVSGRATADILSGDGGRRTVTADAAYLSIGNAPTAPPGDLVRGADGYCPPGEQHPRVIVAGDLRGARFQRIMTALGSGSEAALRAYYAARDLSAGR</sequence>
<evidence type="ECO:0000259" key="2">
    <source>
        <dbReference type="Pfam" id="PF07992"/>
    </source>
</evidence>
<protein>
    <submittedName>
        <fullName evidence="3">FAD-dependent oxidoreductase</fullName>
    </submittedName>
</protein>